<name>A0A9W6SAP1_9ACTN</name>
<dbReference type="PANTHER" id="PTHR35174:SF3">
    <property type="entry name" value="BLL7171 PROTEIN"/>
    <property type="match status" value="1"/>
</dbReference>
<proteinExistence type="inferred from homology"/>
<sequence length="133" mass="14390">MPEYMVLLYAPEAEDEQDRWADMSEWLAVTESLRKAGLLVANGPLHPVASATTVRVRGGETELTDGPFAVTKEFLAGYYVLNCADLDEALHHAARMPTARRGSVEVRPVMSAREVPAPGPDARGRKRAGTGNG</sequence>
<evidence type="ECO:0000313" key="5">
    <source>
        <dbReference type="Proteomes" id="UP001165074"/>
    </source>
</evidence>
<feature type="compositionally biased region" description="Basic residues" evidence="2">
    <location>
        <begin position="124"/>
        <end position="133"/>
    </location>
</feature>
<dbReference type="AlphaFoldDB" id="A0A9W6SAP1"/>
<dbReference type="Gene3D" id="3.30.70.1060">
    <property type="entry name" value="Dimeric alpha+beta barrel"/>
    <property type="match status" value="1"/>
</dbReference>
<dbReference type="SUPFAM" id="SSF54909">
    <property type="entry name" value="Dimeric alpha+beta barrel"/>
    <property type="match status" value="1"/>
</dbReference>
<dbReference type="RefSeq" id="WP_285578797.1">
    <property type="nucleotide sequence ID" value="NZ_BSTK01000011.1"/>
</dbReference>
<comment type="caution">
    <text evidence="4">The sequence shown here is derived from an EMBL/GenBank/DDBJ whole genome shotgun (WGS) entry which is preliminary data.</text>
</comment>
<evidence type="ECO:0000259" key="3">
    <source>
        <dbReference type="Pfam" id="PF03795"/>
    </source>
</evidence>
<dbReference type="Proteomes" id="UP001165074">
    <property type="component" value="Unassembled WGS sequence"/>
</dbReference>
<evidence type="ECO:0000256" key="1">
    <source>
        <dbReference type="ARBA" id="ARBA00007689"/>
    </source>
</evidence>
<evidence type="ECO:0000313" key="4">
    <source>
        <dbReference type="EMBL" id="GLY88885.1"/>
    </source>
</evidence>
<gene>
    <name evidence="4" type="ORF">Airi02_068140</name>
</gene>
<comment type="similarity">
    <text evidence="1">Belongs to the YciI family.</text>
</comment>
<reference evidence="4" key="1">
    <citation type="submission" date="2023-03" db="EMBL/GenBank/DDBJ databases">
        <title>Actinoallomurus iriomotensis NBRC 103684.</title>
        <authorList>
            <person name="Ichikawa N."/>
            <person name="Sato H."/>
            <person name="Tonouchi N."/>
        </authorList>
    </citation>
    <scope>NUCLEOTIDE SEQUENCE</scope>
    <source>
        <strain evidence="4">NBRC 103684</strain>
    </source>
</reference>
<feature type="domain" description="YCII-related" evidence="3">
    <location>
        <begin position="4"/>
        <end position="111"/>
    </location>
</feature>
<feature type="region of interest" description="Disordered" evidence="2">
    <location>
        <begin position="96"/>
        <end position="133"/>
    </location>
</feature>
<organism evidence="4 5">
    <name type="scientific">Actinoallomurus iriomotensis</name>
    <dbReference type="NCBI Taxonomy" id="478107"/>
    <lineage>
        <taxon>Bacteria</taxon>
        <taxon>Bacillati</taxon>
        <taxon>Actinomycetota</taxon>
        <taxon>Actinomycetes</taxon>
        <taxon>Streptosporangiales</taxon>
        <taxon>Thermomonosporaceae</taxon>
        <taxon>Actinoallomurus</taxon>
    </lineage>
</organism>
<keyword evidence="5" id="KW-1185">Reference proteome</keyword>
<accession>A0A9W6SAP1</accession>
<evidence type="ECO:0000256" key="2">
    <source>
        <dbReference type="SAM" id="MobiDB-lite"/>
    </source>
</evidence>
<dbReference type="PANTHER" id="PTHR35174">
    <property type="entry name" value="BLL7171 PROTEIN-RELATED"/>
    <property type="match status" value="1"/>
</dbReference>
<dbReference type="InterPro" id="IPR005545">
    <property type="entry name" value="YCII"/>
</dbReference>
<dbReference type="InterPro" id="IPR011008">
    <property type="entry name" value="Dimeric_a/b-barrel"/>
</dbReference>
<dbReference type="EMBL" id="BSTK01000011">
    <property type="protein sequence ID" value="GLY88885.1"/>
    <property type="molecule type" value="Genomic_DNA"/>
</dbReference>
<protein>
    <recommendedName>
        <fullName evidence="3">YCII-related domain-containing protein</fullName>
    </recommendedName>
</protein>
<dbReference type="Pfam" id="PF03795">
    <property type="entry name" value="YCII"/>
    <property type="match status" value="1"/>
</dbReference>